<dbReference type="GO" id="GO:0034040">
    <property type="term" value="F:ATPase-coupled lipid transmembrane transporter activity"/>
    <property type="evidence" value="ECO:0007669"/>
    <property type="project" value="TreeGrafter"/>
</dbReference>
<name>B1Y444_LEPCP</name>
<dbReference type="GO" id="GO:0140359">
    <property type="term" value="F:ABC-type transporter activity"/>
    <property type="evidence" value="ECO:0007669"/>
    <property type="project" value="InterPro"/>
</dbReference>
<evidence type="ECO:0000256" key="8">
    <source>
        <dbReference type="ARBA" id="ARBA00022989"/>
    </source>
</evidence>
<dbReference type="SUPFAM" id="SSF52540">
    <property type="entry name" value="P-loop containing nucleoside triphosphate hydrolases"/>
    <property type="match status" value="1"/>
</dbReference>
<dbReference type="Pfam" id="PF00005">
    <property type="entry name" value="ABC_tran"/>
    <property type="match status" value="1"/>
</dbReference>
<dbReference type="PANTHER" id="PTHR24221:SF248">
    <property type="entry name" value="ABC TRANSPORTER TRANSMEMBRANE REGION"/>
    <property type="match status" value="1"/>
</dbReference>
<dbReference type="eggNOG" id="COG2274">
    <property type="taxonomic scope" value="Bacteria"/>
</dbReference>
<dbReference type="InterPro" id="IPR005074">
    <property type="entry name" value="Peptidase_C39"/>
</dbReference>
<organism evidence="18 19">
    <name type="scientific">Leptothrix cholodnii (strain ATCC 51168 / LMG 8142 / SP-6)</name>
    <name type="common">Leptothrix discophora (strain SP-6)</name>
    <dbReference type="NCBI Taxonomy" id="395495"/>
    <lineage>
        <taxon>Bacteria</taxon>
        <taxon>Pseudomonadati</taxon>
        <taxon>Pseudomonadota</taxon>
        <taxon>Betaproteobacteria</taxon>
        <taxon>Burkholderiales</taxon>
        <taxon>Sphaerotilaceae</taxon>
        <taxon>Leptothrix</taxon>
    </lineage>
</organism>
<keyword evidence="3" id="KW-1003">Cell membrane</keyword>
<dbReference type="SUPFAM" id="SSF90123">
    <property type="entry name" value="ABC transporter transmembrane region"/>
    <property type="match status" value="1"/>
</dbReference>
<evidence type="ECO:0000256" key="9">
    <source>
        <dbReference type="ARBA" id="ARBA00023136"/>
    </source>
</evidence>
<dbReference type="Proteomes" id="UP000001693">
    <property type="component" value="Chromosome"/>
</dbReference>
<evidence type="ECO:0000256" key="2">
    <source>
        <dbReference type="ARBA" id="ARBA00022448"/>
    </source>
</evidence>
<feature type="transmembrane region" description="Helical" evidence="14">
    <location>
        <begin position="225"/>
        <end position="242"/>
    </location>
</feature>
<evidence type="ECO:0000256" key="14">
    <source>
        <dbReference type="SAM" id="Phobius"/>
    </source>
</evidence>
<evidence type="ECO:0000256" key="5">
    <source>
        <dbReference type="ARBA" id="ARBA00022735"/>
    </source>
</evidence>
<evidence type="ECO:0000313" key="19">
    <source>
        <dbReference type="Proteomes" id="UP000001693"/>
    </source>
</evidence>
<keyword evidence="19" id="KW-1185">Reference proteome</keyword>
<dbReference type="GO" id="GO:0006508">
    <property type="term" value="P:proteolysis"/>
    <property type="evidence" value="ECO:0007669"/>
    <property type="project" value="InterPro"/>
</dbReference>
<evidence type="ECO:0000256" key="12">
    <source>
        <dbReference type="ARBA" id="ARBA00072252"/>
    </source>
</evidence>
<accession>B1Y444</accession>
<dbReference type="GO" id="GO:0031640">
    <property type="term" value="P:killing of cells of another organism"/>
    <property type="evidence" value="ECO:0007669"/>
    <property type="project" value="UniProtKB-KW"/>
</dbReference>
<dbReference type="EMBL" id="CP001013">
    <property type="protein sequence ID" value="ACB34566.1"/>
    <property type="molecule type" value="Genomic_DNA"/>
</dbReference>
<dbReference type="InterPro" id="IPR036640">
    <property type="entry name" value="ABC1_TM_sf"/>
</dbReference>
<sequence>MTAMLHATRTDSPAPASAVVTPLPTPAASPAPPVADSLRTCLLFLLEHHGRPLSAAALRAMVARPDESWQIDDFVDAIESLGFATRTARADEPPEPAPNEPLLLIGVDGEANVLLGRRGNDRIENWEVYLSATRKVVQLTRAELLARHGGQVVQVRPPQRVAGTDAGAPRGRHGHWFWGPNLVARALYGRAIVASVVTSLFALASSIFTMIVYDRVIPNNAVETLWAMLFGVGIVFLSDFAIRNVRGYFLDMAGGRADVEIADTVFDHVLDLDMRAQRGPTGSLASILKEYETIRDFATSATLTTLIDIPFALLFIVVLYWIGGPMAWVPVVAIPLMVLAGLLLQPNLKRQSQMSHDDSQTKQAVLVETLAGLETIKSLGAGAVMRRRWQDAVIHQARISMNARLLAQLAGNWANLVMMGSQVAVVTVGVYLAADGQVGSGAIVAATILCGRAVQPLAQLSQLLIRLNQSMASYRSLARVMAMPREHMPGQQTMAHDRLGGSIELREVSFRYPGNDTPVLDKVSLRIAAGERVAIIGRVGSGKTTLIKMLLGLYRPDEGHLLVGGVDVRQIDTADLRRNVGSVLQDVWLMSGSVRDNIALGAERPSDDAVRHAAGLAGSHEFISQHPQGYQMRVGEGGMGLSGGQRQSIAMARALIGDAPILVLDEPTSAMDPAAERQLLDRLKTELQGRTVLLVTHKPSMLALVDKVIVLDGGRIVAAGPRDQIMRMQSPAGTQKEAA</sequence>
<dbReference type="SMART" id="SM00382">
    <property type="entry name" value="AAA"/>
    <property type="match status" value="1"/>
</dbReference>
<dbReference type="OrthoDB" id="8554730at2"/>
<proteinExistence type="inferred from homology"/>
<feature type="region of interest" description="Disordered" evidence="13">
    <location>
        <begin position="1"/>
        <end position="32"/>
    </location>
</feature>
<dbReference type="PROSITE" id="PS50893">
    <property type="entry name" value="ABC_TRANSPORTER_2"/>
    <property type="match status" value="1"/>
</dbReference>
<evidence type="ECO:0000256" key="6">
    <source>
        <dbReference type="ARBA" id="ARBA00022741"/>
    </source>
</evidence>
<evidence type="ECO:0000256" key="1">
    <source>
        <dbReference type="ARBA" id="ARBA00004651"/>
    </source>
</evidence>
<keyword evidence="5" id="KW-0354">Hemolysis</keyword>
<evidence type="ECO:0000256" key="11">
    <source>
        <dbReference type="ARBA" id="ARBA00061173"/>
    </source>
</evidence>
<gene>
    <name evidence="18" type="ordered locus">Lcho_2300</name>
</gene>
<dbReference type="STRING" id="395495.Lcho_2300"/>
<dbReference type="PANTHER" id="PTHR24221">
    <property type="entry name" value="ATP-BINDING CASSETTE SUB-FAMILY B"/>
    <property type="match status" value="1"/>
</dbReference>
<evidence type="ECO:0000259" key="15">
    <source>
        <dbReference type="PROSITE" id="PS50893"/>
    </source>
</evidence>
<comment type="similarity">
    <text evidence="11">Belongs to the ABC transporter superfamily. Cyclolysin exporter (TC 3.A.1.109.2) family.</text>
</comment>
<feature type="compositionally biased region" description="Pro residues" evidence="13">
    <location>
        <begin position="23"/>
        <end position="32"/>
    </location>
</feature>
<feature type="domain" description="ABC transmembrane type-1" evidence="16">
    <location>
        <begin position="191"/>
        <end position="469"/>
    </location>
</feature>
<feature type="transmembrane region" description="Helical" evidence="14">
    <location>
        <begin position="191"/>
        <end position="213"/>
    </location>
</feature>
<dbReference type="RefSeq" id="WP_012347324.1">
    <property type="nucleotide sequence ID" value="NC_010524.1"/>
</dbReference>
<evidence type="ECO:0000256" key="7">
    <source>
        <dbReference type="ARBA" id="ARBA00022840"/>
    </source>
</evidence>
<evidence type="ECO:0000256" key="10">
    <source>
        <dbReference type="ARBA" id="ARBA00055355"/>
    </source>
</evidence>
<dbReference type="GO" id="GO:0005524">
    <property type="term" value="F:ATP binding"/>
    <property type="evidence" value="ECO:0007669"/>
    <property type="project" value="UniProtKB-KW"/>
</dbReference>
<comment type="function">
    <text evidence="10">Involved in the export of calmodulin-sensitive adenylate cyclase-hemolysin (cyclolysin).</text>
</comment>
<keyword evidence="7" id="KW-0067">ATP-binding</keyword>
<keyword evidence="6" id="KW-0547">Nucleotide-binding</keyword>
<dbReference type="Gene3D" id="3.90.70.10">
    <property type="entry name" value="Cysteine proteinases"/>
    <property type="match status" value="1"/>
</dbReference>
<evidence type="ECO:0000256" key="13">
    <source>
        <dbReference type="SAM" id="MobiDB-lite"/>
    </source>
</evidence>
<comment type="subcellular location">
    <subcellularLocation>
        <location evidence="1">Cell membrane</location>
        <topology evidence="1">Multi-pass membrane protein</topology>
    </subcellularLocation>
</comment>
<dbReference type="InterPro" id="IPR003439">
    <property type="entry name" value="ABC_transporter-like_ATP-bd"/>
</dbReference>
<protein>
    <recommendedName>
        <fullName evidence="12">Cyclolysin secretion/processing ATP-binding protein CyaB</fullName>
    </recommendedName>
</protein>
<dbReference type="NCBIfam" id="TIGR03375">
    <property type="entry name" value="type_I_sec_LssB"/>
    <property type="match status" value="1"/>
</dbReference>
<dbReference type="FunFam" id="3.40.50.300:FF:000299">
    <property type="entry name" value="ABC transporter ATP-binding protein/permease"/>
    <property type="match status" value="1"/>
</dbReference>
<keyword evidence="2" id="KW-0813">Transport</keyword>
<dbReference type="AlphaFoldDB" id="B1Y444"/>
<dbReference type="Gene3D" id="1.20.1560.10">
    <property type="entry name" value="ABC transporter type 1, transmembrane domain"/>
    <property type="match status" value="1"/>
</dbReference>
<dbReference type="CDD" id="cd18587">
    <property type="entry name" value="ABC_6TM_LapB_like"/>
    <property type="match status" value="1"/>
</dbReference>
<evidence type="ECO:0000259" key="16">
    <source>
        <dbReference type="PROSITE" id="PS50929"/>
    </source>
</evidence>
<evidence type="ECO:0000256" key="4">
    <source>
        <dbReference type="ARBA" id="ARBA00022692"/>
    </source>
</evidence>
<dbReference type="PROSITE" id="PS50929">
    <property type="entry name" value="ABC_TM1F"/>
    <property type="match status" value="1"/>
</dbReference>
<feature type="transmembrane region" description="Helical" evidence="14">
    <location>
        <begin position="327"/>
        <end position="344"/>
    </location>
</feature>
<evidence type="ECO:0000256" key="3">
    <source>
        <dbReference type="ARBA" id="ARBA00022475"/>
    </source>
</evidence>
<dbReference type="GO" id="GO:0005886">
    <property type="term" value="C:plasma membrane"/>
    <property type="evidence" value="ECO:0007669"/>
    <property type="project" value="UniProtKB-SubCell"/>
</dbReference>
<dbReference type="KEGG" id="lch:Lcho_2300"/>
<dbReference type="InterPro" id="IPR017750">
    <property type="entry name" value="ATPase_T1SS"/>
</dbReference>
<dbReference type="Gene3D" id="3.40.50.300">
    <property type="entry name" value="P-loop containing nucleotide triphosphate hydrolases"/>
    <property type="match status" value="1"/>
</dbReference>
<dbReference type="Pfam" id="PF00664">
    <property type="entry name" value="ABC_membrane"/>
    <property type="match status" value="1"/>
</dbReference>
<evidence type="ECO:0000313" key="18">
    <source>
        <dbReference type="EMBL" id="ACB34566.1"/>
    </source>
</evidence>
<dbReference type="GO" id="GO:0016887">
    <property type="term" value="F:ATP hydrolysis activity"/>
    <property type="evidence" value="ECO:0007669"/>
    <property type="project" value="InterPro"/>
</dbReference>
<keyword evidence="5" id="KW-0204">Cytolysis</keyword>
<dbReference type="InterPro" id="IPR039421">
    <property type="entry name" value="Type_1_exporter"/>
</dbReference>
<feature type="transmembrane region" description="Helical" evidence="14">
    <location>
        <begin position="297"/>
        <end position="321"/>
    </location>
</feature>
<feature type="domain" description="Peptidase C39" evidence="17">
    <location>
        <begin position="30"/>
        <end position="155"/>
    </location>
</feature>
<dbReference type="PROSITE" id="PS50990">
    <property type="entry name" value="PEPTIDASE_C39"/>
    <property type="match status" value="1"/>
</dbReference>
<dbReference type="HOGENOM" id="CLU_000604_95_6_4"/>
<dbReference type="InterPro" id="IPR003593">
    <property type="entry name" value="AAA+_ATPase"/>
</dbReference>
<keyword evidence="4 14" id="KW-0812">Transmembrane</keyword>
<reference evidence="18 19" key="1">
    <citation type="submission" date="2008-03" db="EMBL/GenBank/DDBJ databases">
        <title>Complete sequence of Leptothrix cholodnii SP-6.</title>
        <authorList>
            <consortium name="US DOE Joint Genome Institute"/>
            <person name="Copeland A."/>
            <person name="Lucas S."/>
            <person name="Lapidus A."/>
            <person name="Glavina del Rio T."/>
            <person name="Dalin E."/>
            <person name="Tice H."/>
            <person name="Bruce D."/>
            <person name="Goodwin L."/>
            <person name="Pitluck S."/>
            <person name="Chertkov O."/>
            <person name="Brettin T."/>
            <person name="Detter J.C."/>
            <person name="Han C."/>
            <person name="Kuske C.R."/>
            <person name="Schmutz J."/>
            <person name="Larimer F."/>
            <person name="Land M."/>
            <person name="Hauser L."/>
            <person name="Kyrpides N."/>
            <person name="Lykidis A."/>
            <person name="Emerson D."/>
            <person name="Richardson P."/>
        </authorList>
    </citation>
    <scope>NUCLEOTIDE SEQUENCE [LARGE SCALE GENOMIC DNA]</scope>
    <source>
        <strain evidence="19">ATCC 51168 / LMG 8142 / SP-6</strain>
    </source>
</reference>
<feature type="compositionally biased region" description="Low complexity" evidence="13">
    <location>
        <begin position="11"/>
        <end position="22"/>
    </location>
</feature>
<dbReference type="InterPro" id="IPR027417">
    <property type="entry name" value="P-loop_NTPase"/>
</dbReference>
<dbReference type="InterPro" id="IPR011527">
    <property type="entry name" value="ABC1_TM_dom"/>
</dbReference>
<evidence type="ECO:0000259" key="17">
    <source>
        <dbReference type="PROSITE" id="PS50990"/>
    </source>
</evidence>
<keyword evidence="8 14" id="KW-1133">Transmembrane helix</keyword>
<dbReference type="GO" id="GO:0008233">
    <property type="term" value="F:peptidase activity"/>
    <property type="evidence" value="ECO:0007669"/>
    <property type="project" value="InterPro"/>
</dbReference>
<feature type="domain" description="ABC transporter" evidence="15">
    <location>
        <begin position="503"/>
        <end position="738"/>
    </location>
</feature>
<keyword evidence="9 14" id="KW-0472">Membrane</keyword>